<evidence type="ECO:0000313" key="3">
    <source>
        <dbReference type="EMBL" id="CAD6203247.1"/>
    </source>
</evidence>
<dbReference type="OrthoDB" id="689633at2759"/>
<dbReference type="Proteomes" id="UP000604825">
    <property type="component" value="Unassembled WGS sequence"/>
</dbReference>
<accession>A0A811MDG0</accession>
<protein>
    <submittedName>
        <fullName evidence="3">Uncharacterized protein</fullName>
    </submittedName>
</protein>
<keyword evidence="4" id="KW-1185">Reference proteome</keyword>
<feature type="region of interest" description="Disordered" evidence="1">
    <location>
        <begin position="87"/>
        <end position="127"/>
    </location>
</feature>
<comment type="caution">
    <text evidence="3">The sequence shown here is derived from an EMBL/GenBank/DDBJ whole genome shotgun (WGS) entry which is preliminary data.</text>
</comment>
<dbReference type="EMBL" id="CAJGYO010000001">
    <property type="protein sequence ID" value="CAD6203215.1"/>
    <property type="molecule type" value="Genomic_DNA"/>
</dbReference>
<dbReference type="AlphaFoldDB" id="A0A811MDG0"/>
<dbReference type="EMBL" id="CAJGYO010000001">
    <property type="protein sequence ID" value="CAD6203247.1"/>
    <property type="molecule type" value="Genomic_DNA"/>
</dbReference>
<proteinExistence type="predicted"/>
<evidence type="ECO:0000256" key="1">
    <source>
        <dbReference type="SAM" id="MobiDB-lite"/>
    </source>
</evidence>
<sequence length="175" mass="17944">MASKIGATMSGTNGGSGGEVSATKEYLLSCLRGQLDQKMFASLQCILLIDRLIRVGAMETEEVKDQDVAGEQAGILSAMATKIGMAMSGANGDDSRGDSGHDDAKTSNGEAVRGNNGEEKKGEEANGGGILSAVASKIGVAVSGANGNGNLRMMPRRAPATLVMVVARARRRGVM</sequence>
<organism evidence="3 4">
    <name type="scientific">Miscanthus lutarioriparius</name>
    <dbReference type="NCBI Taxonomy" id="422564"/>
    <lineage>
        <taxon>Eukaryota</taxon>
        <taxon>Viridiplantae</taxon>
        <taxon>Streptophyta</taxon>
        <taxon>Embryophyta</taxon>
        <taxon>Tracheophyta</taxon>
        <taxon>Spermatophyta</taxon>
        <taxon>Magnoliopsida</taxon>
        <taxon>Liliopsida</taxon>
        <taxon>Poales</taxon>
        <taxon>Poaceae</taxon>
        <taxon>PACMAD clade</taxon>
        <taxon>Panicoideae</taxon>
        <taxon>Andropogonodae</taxon>
        <taxon>Andropogoneae</taxon>
        <taxon>Saccharinae</taxon>
        <taxon>Miscanthus</taxon>
    </lineage>
</organism>
<feature type="compositionally biased region" description="Basic and acidic residues" evidence="1">
    <location>
        <begin position="93"/>
        <end position="105"/>
    </location>
</feature>
<evidence type="ECO:0000313" key="2">
    <source>
        <dbReference type="EMBL" id="CAD6203215.1"/>
    </source>
</evidence>
<name>A0A811MDG0_9POAL</name>
<gene>
    <name evidence="2" type="ORF">NCGR_LOCUS1428</name>
    <name evidence="3" type="ORF">NCGR_LOCUS1459</name>
</gene>
<evidence type="ECO:0000313" key="4">
    <source>
        <dbReference type="Proteomes" id="UP000604825"/>
    </source>
</evidence>
<reference evidence="3" key="1">
    <citation type="submission" date="2020-10" db="EMBL/GenBank/DDBJ databases">
        <authorList>
            <person name="Han B."/>
            <person name="Lu T."/>
            <person name="Zhao Q."/>
            <person name="Huang X."/>
            <person name="Zhao Y."/>
        </authorList>
    </citation>
    <scope>NUCLEOTIDE SEQUENCE</scope>
</reference>